<dbReference type="InterPro" id="IPR029052">
    <property type="entry name" value="Metallo-depent_PP-like"/>
</dbReference>
<keyword evidence="1" id="KW-0472">Membrane</keyword>
<keyword evidence="3" id="KW-0378">Hydrolase</keyword>
<evidence type="ECO:0000259" key="2">
    <source>
        <dbReference type="Pfam" id="PF00149"/>
    </source>
</evidence>
<evidence type="ECO:0000313" key="3">
    <source>
        <dbReference type="EMBL" id="SEM85961.1"/>
    </source>
</evidence>
<dbReference type="Pfam" id="PF00149">
    <property type="entry name" value="Metallophos"/>
    <property type="match status" value="1"/>
</dbReference>
<keyword evidence="1" id="KW-0812">Transmembrane</keyword>
<proteinExistence type="predicted"/>
<dbReference type="InterPro" id="IPR051158">
    <property type="entry name" value="Metallophosphoesterase_sf"/>
</dbReference>
<dbReference type="PANTHER" id="PTHR31302">
    <property type="entry name" value="TRANSMEMBRANE PROTEIN WITH METALLOPHOSPHOESTERASE DOMAIN-RELATED"/>
    <property type="match status" value="1"/>
</dbReference>
<dbReference type="GO" id="GO:0009245">
    <property type="term" value="P:lipid A biosynthetic process"/>
    <property type="evidence" value="ECO:0007669"/>
    <property type="project" value="TreeGrafter"/>
</dbReference>
<gene>
    <name evidence="3" type="ORF">SAMN05192533_106150</name>
</gene>
<dbReference type="EMBL" id="FOBW01000006">
    <property type="protein sequence ID" value="SEM85961.1"/>
    <property type="molecule type" value="Genomic_DNA"/>
</dbReference>
<dbReference type="STRING" id="930146.SAMN05192533_106150"/>
<evidence type="ECO:0000313" key="4">
    <source>
        <dbReference type="Proteomes" id="UP000198553"/>
    </source>
</evidence>
<dbReference type="InterPro" id="IPR004843">
    <property type="entry name" value="Calcineurin-like_PHP"/>
</dbReference>
<organism evidence="3 4">
    <name type="scientific">Mesobacillus persicus</name>
    <dbReference type="NCBI Taxonomy" id="930146"/>
    <lineage>
        <taxon>Bacteria</taxon>
        <taxon>Bacillati</taxon>
        <taxon>Bacillota</taxon>
        <taxon>Bacilli</taxon>
        <taxon>Bacillales</taxon>
        <taxon>Bacillaceae</taxon>
        <taxon>Mesobacillus</taxon>
    </lineage>
</organism>
<dbReference type="AlphaFoldDB" id="A0A1H8BST4"/>
<keyword evidence="4" id="KW-1185">Reference proteome</keyword>
<dbReference type="GO" id="GO:0016020">
    <property type="term" value="C:membrane"/>
    <property type="evidence" value="ECO:0007669"/>
    <property type="project" value="GOC"/>
</dbReference>
<dbReference type="PANTHER" id="PTHR31302:SF32">
    <property type="entry name" value="PHOSPHOESTERASE"/>
    <property type="match status" value="1"/>
</dbReference>
<feature type="transmembrane region" description="Helical" evidence="1">
    <location>
        <begin position="6"/>
        <end position="23"/>
    </location>
</feature>
<name>A0A1H8BST4_9BACI</name>
<dbReference type="RefSeq" id="WP_244532553.1">
    <property type="nucleotide sequence ID" value="NZ_FOBW01000006.1"/>
</dbReference>
<sequence length="258" mass="28641">MGYLYLFMAILVLIVIGLTLFMYKEAHTDRTLVQKLPFENLPPDFGELTIFFISDIHKRLISHTIIERIIGKAEIVIIGGDLAEKGVGLDQVKENLTRLKQVAPLYFVWGNNDYELDPIKLKELMVSMDVTILDNSSVQLKTKTGSVFALIGVDDYSVGQSDLEVALEGTSRTPLKILVSHNPEIMNFVTPEHHIQLVLSGHTHGGQIRFLGLGLYELGGIKRIGKSLLFVSNGYGTTSLPLRLGAKAETHLLTIDRS</sequence>
<dbReference type="SUPFAM" id="SSF56300">
    <property type="entry name" value="Metallo-dependent phosphatases"/>
    <property type="match status" value="1"/>
</dbReference>
<dbReference type="Gene3D" id="3.60.21.10">
    <property type="match status" value="1"/>
</dbReference>
<evidence type="ECO:0000256" key="1">
    <source>
        <dbReference type="SAM" id="Phobius"/>
    </source>
</evidence>
<reference evidence="4" key="1">
    <citation type="submission" date="2016-10" db="EMBL/GenBank/DDBJ databases">
        <authorList>
            <person name="Varghese N."/>
            <person name="Submissions S."/>
        </authorList>
    </citation>
    <scope>NUCLEOTIDE SEQUENCE [LARGE SCALE GENOMIC DNA]</scope>
    <source>
        <strain evidence="4">B48,IBRC-M 10115,DSM 25386,CECT 8001</strain>
    </source>
</reference>
<feature type="domain" description="Calcineurin-like phosphoesterase" evidence="2">
    <location>
        <begin position="49"/>
        <end position="205"/>
    </location>
</feature>
<dbReference type="GO" id="GO:0008758">
    <property type="term" value="F:UDP-2,3-diacylglucosamine hydrolase activity"/>
    <property type="evidence" value="ECO:0007669"/>
    <property type="project" value="TreeGrafter"/>
</dbReference>
<dbReference type="Proteomes" id="UP000198553">
    <property type="component" value="Unassembled WGS sequence"/>
</dbReference>
<protein>
    <submittedName>
        <fullName evidence="3">Predicted phosphohydrolase, MPP superfamily</fullName>
    </submittedName>
</protein>
<accession>A0A1H8BST4</accession>
<keyword evidence="1" id="KW-1133">Transmembrane helix</keyword>